<gene>
    <name evidence="2" type="ORF">HJG54_05675</name>
</gene>
<dbReference type="PANTHER" id="PTHR38468">
    <property type="entry name" value="SLL0939 PROTEIN"/>
    <property type="match status" value="1"/>
</dbReference>
<proteinExistence type="predicted"/>
<dbReference type="RefSeq" id="WP_316433843.1">
    <property type="nucleotide sequence ID" value="NZ_CP053586.1"/>
</dbReference>
<dbReference type="InterPro" id="IPR012427">
    <property type="entry name" value="DUF1622"/>
</dbReference>
<keyword evidence="1" id="KW-0472">Membrane</keyword>
<dbReference type="EMBL" id="CP053586">
    <property type="protein sequence ID" value="WNZ22397.1"/>
    <property type="molecule type" value="Genomic_DNA"/>
</dbReference>
<evidence type="ECO:0000256" key="1">
    <source>
        <dbReference type="SAM" id="Phobius"/>
    </source>
</evidence>
<keyword evidence="1" id="KW-0812">Transmembrane</keyword>
<dbReference type="PANTHER" id="PTHR38468:SF1">
    <property type="entry name" value="SLL0939 PROTEIN"/>
    <property type="match status" value="1"/>
</dbReference>
<dbReference type="AlphaFoldDB" id="A0AA97AJ33"/>
<sequence length="134" mass="15358">MELIEPLEQHLHFFINVLKLLLETIAAICVLIGLIRTLQLSVAIRQRHSVPLPYLKLRLRFGAWLALALEFQLASDILNTTVAPTFETLAKLGAIALIRTFLNYFLGKELKETYELEEKAKKHSYANSLLRHHP</sequence>
<organism evidence="2">
    <name type="scientific">Leptolyngbya sp. NK1-12</name>
    <dbReference type="NCBI Taxonomy" id="2547451"/>
    <lineage>
        <taxon>Bacteria</taxon>
        <taxon>Bacillati</taxon>
        <taxon>Cyanobacteriota</taxon>
        <taxon>Cyanophyceae</taxon>
        <taxon>Leptolyngbyales</taxon>
        <taxon>Leptolyngbyaceae</taxon>
        <taxon>Leptolyngbya group</taxon>
        <taxon>Leptolyngbya</taxon>
    </lineage>
</organism>
<reference evidence="2" key="1">
    <citation type="submission" date="2020-05" db="EMBL/GenBank/DDBJ databases">
        <authorList>
            <person name="Zhu T."/>
            <person name="Keshari N."/>
            <person name="Lu X."/>
        </authorList>
    </citation>
    <scope>NUCLEOTIDE SEQUENCE</scope>
    <source>
        <strain evidence="2">NK1-12</strain>
    </source>
</reference>
<name>A0AA97AJ33_9CYAN</name>
<accession>A0AA97AJ33</accession>
<feature type="transmembrane region" description="Helical" evidence="1">
    <location>
        <begin position="20"/>
        <end position="38"/>
    </location>
</feature>
<keyword evidence="1" id="KW-1133">Transmembrane helix</keyword>
<dbReference type="Pfam" id="PF07784">
    <property type="entry name" value="DUF1622"/>
    <property type="match status" value="1"/>
</dbReference>
<evidence type="ECO:0000313" key="2">
    <source>
        <dbReference type="EMBL" id="WNZ22397.1"/>
    </source>
</evidence>
<protein>
    <submittedName>
        <fullName evidence="2">DUF1622 domain-containing protein</fullName>
    </submittedName>
</protein>